<reference evidence="1" key="2">
    <citation type="submission" date="2009-08" db="EMBL/GenBank/DDBJ databases">
        <authorList>
            <person name="Shrivastava S."/>
            <person name="Brinkac L.M."/>
            <person name="Dodson R.J."/>
            <person name="Harkins D.M."/>
            <person name="Durkin A.S."/>
            <person name="Sutton G."/>
        </authorList>
    </citation>
    <scope>NUCLEOTIDE SEQUENCE</scope>
    <source>
        <strain evidence="1">Eklund 17B</strain>
    </source>
</reference>
<accession>B2TRY2</accession>
<protein>
    <submittedName>
        <fullName evidence="1">Uncharacterized protein</fullName>
    </submittedName>
</protein>
<dbReference type="HOGENOM" id="CLU_2435587_0_0_9"/>
<dbReference type="KEGG" id="cbk:CLL_A2214"/>
<organism evidence="1">
    <name type="scientific">Clostridium botulinum (strain Eklund 17B / Type B)</name>
    <dbReference type="NCBI Taxonomy" id="935198"/>
    <lineage>
        <taxon>Bacteria</taxon>
        <taxon>Bacillati</taxon>
        <taxon>Bacillota</taxon>
        <taxon>Clostridia</taxon>
        <taxon>Eubacteriales</taxon>
        <taxon>Clostridiaceae</taxon>
        <taxon>Clostridium</taxon>
    </lineage>
</organism>
<dbReference type="Gene3D" id="1.20.5.190">
    <property type="match status" value="1"/>
</dbReference>
<proteinExistence type="predicted"/>
<dbReference type="AlphaFoldDB" id="B2TRY2"/>
<dbReference type="EMBL" id="CP001056">
    <property type="protein sequence ID" value="ACD23879.1"/>
    <property type="molecule type" value="Genomic_DNA"/>
</dbReference>
<name>B2TRY2_CLOBB</name>
<evidence type="ECO:0000313" key="1">
    <source>
        <dbReference type="EMBL" id="ACD23879.1"/>
    </source>
</evidence>
<reference evidence="1" key="1">
    <citation type="submission" date="2009-06" db="EMBL/GenBank/DDBJ databases">
        <authorList>
            <consortium name="US DOE Joint Genome Institute (JGI-PGF)"/>
            <person name="Lucas S."/>
            <person name="Copeland A."/>
            <person name="Lapidus A."/>
            <person name="Glavina del Rio T."/>
            <person name="Dalin E."/>
            <person name="Tice H."/>
            <person name="Bruce D."/>
            <person name="Goodwin L."/>
            <person name="Pitluck S."/>
            <person name="Kyrpides N."/>
            <person name="Mavromatis K."/>
            <person name="Ivanova N."/>
            <person name="Saunders E."/>
            <person name="Brettin T."/>
            <person name="Detter J.C."/>
            <person name="Han C."/>
            <person name="Larimer F."/>
            <person name="Land M."/>
            <person name="Hauser L."/>
            <person name="Markowitz V."/>
            <person name="Cheng J.-F."/>
            <person name="Hugenholtz P."/>
            <person name="Woyke T."/>
            <person name="Wu D."/>
            <person name="Gronow S."/>
            <person name="Klenk H.-P."/>
            <person name="Eisen J.A."/>
        </authorList>
    </citation>
    <scope>NUCLEOTIDE SEQUENCE</scope>
    <source>
        <strain evidence="1">Eklund 17B</strain>
    </source>
</reference>
<dbReference type="PATRIC" id="fig|935198.13.peg.2168"/>
<accession>U4P6V0</accession>
<gene>
    <name evidence="1" type="ordered locus">CLL_A2214</name>
</gene>
<sequence>MEKIFNTILSKLDAIEKNQNSIKFDINVLQTDINILKADISSTKIDAIKLQSNVSNINKKLDTIYDQTANLTEFSTETKDNLNSISEKVI</sequence>